<dbReference type="GO" id="GO:0006384">
    <property type="term" value="P:transcription initiation at RNA polymerase III promoter"/>
    <property type="evidence" value="ECO:0007669"/>
    <property type="project" value="EnsemblFungi"/>
</dbReference>
<dbReference type="OMA" id="PPEYFVR"/>
<evidence type="ECO:0000313" key="9">
    <source>
        <dbReference type="JaponicusDB" id="SJAG_03354"/>
    </source>
</evidence>
<feature type="compositionally biased region" description="Basic and acidic residues" evidence="5">
    <location>
        <begin position="389"/>
        <end position="399"/>
    </location>
</feature>
<evidence type="ECO:0000256" key="4">
    <source>
        <dbReference type="ARBA" id="ARBA00023242"/>
    </source>
</evidence>
<dbReference type="InterPro" id="IPR041499">
    <property type="entry name" value="Tfc1/Sfc1_N"/>
</dbReference>
<dbReference type="JaponicusDB" id="SJAG_03354">
    <property type="gene designation" value="sfc1"/>
</dbReference>
<keyword evidence="4" id="KW-0539">Nucleus</keyword>
<gene>
    <name evidence="9" type="primary">sfc1</name>
    <name evidence="8" type="ORF">SJAG_03354</name>
</gene>
<keyword evidence="2" id="KW-0238">DNA-binding</keyword>
<name>B6K407_SCHJY</name>
<dbReference type="HOGENOM" id="CLU_016809_1_1_1"/>
<proteinExistence type="predicted"/>
<dbReference type="OrthoDB" id="5598268at2759"/>
<reference evidence="8 10" key="1">
    <citation type="journal article" date="2011" name="Science">
        <title>Comparative functional genomics of the fission yeasts.</title>
        <authorList>
            <person name="Rhind N."/>
            <person name="Chen Z."/>
            <person name="Yassour M."/>
            <person name="Thompson D.A."/>
            <person name="Haas B.J."/>
            <person name="Habib N."/>
            <person name="Wapinski I."/>
            <person name="Roy S."/>
            <person name="Lin M.F."/>
            <person name="Heiman D.I."/>
            <person name="Young S.K."/>
            <person name="Furuya K."/>
            <person name="Guo Y."/>
            <person name="Pidoux A."/>
            <person name="Chen H.M."/>
            <person name="Robbertse B."/>
            <person name="Goldberg J.M."/>
            <person name="Aoki K."/>
            <person name="Bayne E.H."/>
            <person name="Berlin A.M."/>
            <person name="Desjardins C.A."/>
            <person name="Dobbs E."/>
            <person name="Dukaj L."/>
            <person name="Fan L."/>
            <person name="FitzGerald M.G."/>
            <person name="French C."/>
            <person name="Gujja S."/>
            <person name="Hansen K."/>
            <person name="Keifenheim D."/>
            <person name="Levin J.Z."/>
            <person name="Mosher R.A."/>
            <person name="Mueller C.A."/>
            <person name="Pfiffner J."/>
            <person name="Priest M."/>
            <person name="Russ C."/>
            <person name="Smialowska A."/>
            <person name="Swoboda P."/>
            <person name="Sykes S.M."/>
            <person name="Vaughn M."/>
            <person name="Vengrova S."/>
            <person name="Yoder R."/>
            <person name="Zeng Q."/>
            <person name="Allshire R."/>
            <person name="Baulcombe D."/>
            <person name="Birren B.W."/>
            <person name="Brown W."/>
            <person name="Ekwall K."/>
            <person name="Kellis M."/>
            <person name="Leatherwood J."/>
            <person name="Levin H."/>
            <person name="Margalit H."/>
            <person name="Martienssen R."/>
            <person name="Nieduszynski C.A."/>
            <person name="Spatafora J.W."/>
            <person name="Friedman N."/>
            <person name="Dalgaard J.Z."/>
            <person name="Baumann P."/>
            <person name="Niki H."/>
            <person name="Regev A."/>
            <person name="Nusbaum C."/>
        </authorList>
    </citation>
    <scope>NUCLEOTIDE SEQUENCE [LARGE SCALE GENOMIC DNA]</scope>
    <source>
        <strain evidence="10">yFS275 / FY16936</strain>
    </source>
</reference>
<feature type="region of interest" description="Disordered" evidence="5">
    <location>
        <begin position="387"/>
        <end position="418"/>
    </location>
</feature>
<dbReference type="VEuPathDB" id="FungiDB:SJAG_03354"/>
<dbReference type="InterPro" id="IPR019136">
    <property type="entry name" value="TF_IIIC_su-5_HTH"/>
</dbReference>
<feature type="region of interest" description="Disordered" evidence="5">
    <location>
        <begin position="431"/>
        <end position="457"/>
    </location>
</feature>
<dbReference type="GO" id="GO:0000992">
    <property type="term" value="F:RNA polymerase III cis-regulatory region sequence-specific DNA binding"/>
    <property type="evidence" value="ECO:0007669"/>
    <property type="project" value="EnsemblFungi"/>
</dbReference>
<dbReference type="InterPro" id="IPR040454">
    <property type="entry name" value="TF_IIIC_Tfc1/Sfc1"/>
</dbReference>
<dbReference type="Proteomes" id="UP000001744">
    <property type="component" value="Unassembled WGS sequence"/>
</dbReference>
<dbReference type="eggNOG" id="KOG2473">
    <property type="taxonomic scope" value="Eukaryota"/>
</dbReference>
<dbReference type="GO" id="GO:0000127">
    <property type="term" value="C:transcription factor TFIIIC complex"/>
    <property type="evidence" value="ECO:0000318"/>
    <property type="project" value="GO_Central"/>
</dbReference>
<dbReference type="Pfam" id="PF09734">
    <property type="entry name" value="Tau95"/>
    <property type="match status" value="1"/>
</dbReference>
<evidence type="ECO:0000259" key="6">
    <source>
        <dbReference type="Pfam" id="PF09734"/>
    </source>
</evidence>
<dbReference type="GO" id="GO:0043035">
    <property type="term" value="F:chromatin insulator sequence binding"/>
    <property type="evidence" value="ECO:0007669"/>
    <property type="project" value="EnsemblFungi"/>
</dbReference>
<dbReference type="Gene3D" id="3.30.200.160">
    <property type="entry name" value="TFIIIC, subcomplex tauA, subunit Sfc1, barrel domain"/>
    <property type="match status" value="1"/>
</dbReference>
<dbReference type="STRING" id="402676.B6K407"/>
<evidence type="ECO:0000313" key="8">
    <source>
        <dbReference type="EMBL" id="EEB08214.2"/>
    </source>
</evidence>
<evidence type="ECO:0000256" key="5">
    <source>
        <dbReference type="SAM" id="MobiDB-lite"/>
    </source>
</evidence>
<dbReference type="InterPro" id="IPR042536">
    <property type="entry name" value="TFIIIC_tauA_Sfc1"/>
</dbReference>
<dbReference type="GO" id="GO:0000995">
    <property type="term" value="F:RNA polymerase III general transcription initiation factor activity"/>
    <property type="evidence" value="ECO:0007669"/>
    <property type="project" value="EnsemblFungi"/>
</dbReference>
<keyword evidence="10" id="KW-1185">Reference proteome</keyword>
<dbReference type="AlphaFoldDB" id="B6K407"/>
<keyword evidence="3" id="KW-0804">Transcription</keyword>
<evidence type="ECO:0000256" key="1">
    <source>
        <dbReference type="ARBA" id="ARBA00004123"/>
    </source>
</evidence>
<evidence type="ECO:0000256" key="3">
    <source>
        <dbReference type="ARBA" id="ARBA00023163"/>
    </source>
</evidence>
<dbReference type="PANTHER" id="PTHR13230:SF5">
    <property type="entry name" value="GENERAL TRANSCRIPTION FACTOR 3C POLYPEPTIDE 5"/>
    <property type="match status" value="1"/>
</dbReference>
<evidence type="ECO:0000313" key="10">
    <source>
        <dbReference type="Proteomes" id="UP000001744"/>
    </source>
</evidence>
<organism evidence="8 10">
    <name type="scientific">Schizosaccharomyces japonicus (strain yFS275 / FY16936)</name>
    <name type="common">Fission yeast</name>
    <dbReference type="NCBI Taxonomy" id="402676"/>
    <lineage>
        <taxon>Eukaryota</taxon>
        <taxon>Fungi</taxon>
        <taxon>Dikarya</taxon>
        <taxon>Ascomycota</taxon>
        <taxon>Taphrinomycotina</taxon>
        <taxon>Schizosaccharomycetes</taxon>
        <taxon>Schizosaccharomycetales</taxon>
        <taxon>Schizosaccharomycetaceae</taxon>
        <taxon>Schizosaccharomyces</taxon>
    </lineage>
</organism>
<dbReference type="GO" id="GO:0005634">
    <property type="term" value="C:nucleus"/>
    <property type="evidence" value="ECO:0007669"/>
    <property type="project" value="UniProtKB-SubCell"/>
</dbReference>
<dbReference type="RefSeq" id="XP_002174507.2">
    <property type="nucleotide sequence ID" value="XM_002174471.2"/>
</dbReference>
<evidence type="ECO:0000259" key="7">
    <source>
        <dbReference type="Pfam" id="PF17682"/>
    </source>
</evidence>
<accession>B6K407</accession>
<feature type="domain" description="Transcription factor IIIC subunit Tfc1/Sfc1 triple barrel" evidence="7">
    <location>
        <begin position="12"/>
        <end position="108"/>
    </location>
</feature>
<feature type="domain" description="Transcription factor IIIC subunit 5 HTH" evidence="6">
    <location>
        <begin position="148"/>
        <end position="295"/>
    </location>
</feature>
<sequence length="457" mass="52120">MSRLRIKDNTFVSIEHPGILKSVENGCATLGGLSTIQQATERAAKNPKNAVLELRMRPNDNYEHPVQARLRPKNNILVRVHKQNGKAQCLGRIKWGFNFRNIADFQYNTSKSEFLSRVDSTLRTLDYETVPKFYISLQPAMRESLDVPPPPVFSQTVIPHHYNYLQNPHVGRISLPDGKSRLVNLRGAARIWTIMIGMDAERVPTERHAEVKKEPNAIVQDVLKELAPLFEKRPMWTRRGILENISAASHSNLKYALPYVSYLWASGPFRDAFTRFGYDPRKDSVSAKYQTLFFKFKVNEEHTGSGSYIFDGTTLYPKTRIYQICDITDPLVKSLLQDAPLHSTCHPTEGWYKSGRLNKVRDVMREKLRALTDGRCLSEEALSVVLAAPERDESEHNSPSEEEGNSTSSFNASSGFANVQTDARVNELMRNLMKQSEEHESFEDIEDYDEFEDVFGD</sequence>
<dbReference type="Pfam" id="PF17682">
    <property type="entry name" value="Tau95_N"/>
    <property type="match status" value="1"/>
</dbReference>
<dbReference type="PANTHER" id="PTHR13230">
    <property type="entry name" value="GENERAL TRANSCRIPTION FACTOR IIIC, POLYPEPTIDE 5"/>
    <property type="match status" value="1"/>
</dbReference>
<evidence type="ECO:0000256" key="2">
    <source>
        <dbReference type="ARBA" id="ARBA00023125"/>
    </source>
</evidence>
<dbReference type="GeneID" id="7050076"/>
<feature type="compositionally biased region" description="Acidic residues" evidence="5">
    <location>
        <begin position="440"/>
        <end position="457"/>
    </location>
</feature>
<comment type="subcellular location">
    <subcellularLocation>
        <location evidence="1">Nucleus</location>
    </subcellularLocation>
</comment>
<dbReference type="EMBL" id="KE651167">
    <property type="protein sequence ID" value="EEB08214.2"/>
    <property type="molecule type" value="Genomic_DNA"/>
</dbReference>
<protein>
    <submittedName>
        <fullName evidence="8">Transcription factor tfiiic complex a box associated subunit sfc1</fullName>
    </submittedName>
</protein>
<feature type="compositionally biased region" description="Polar residues" evidence="5">
    <location>
        <begin position="405"/>
        <end position="418"/>
    </location>
</feature>